<accession>A0ACC0TZM7</accession>
<gene>
    <name evidence="1" type="ORF">F5148DRAFT_449316</name>
</gene>
<reference evidence="1" key="1">
    <citation type="submission" date="2021-03" db="EMBL/GenBank/DDBJ databases">
        <title>Evolutionary priming and transition to the ectomycorrhizal habit in an iconic lineage of mushroom-forming fungi: is preadaptation a requirement?</title>
        <authorList>
            <consortium name="DOE Joint Genome Institute"/>
            <person name="Looney B.P."/>
            <person name="Miyauchi S."/>
            <person name="Morin E."/>
            <person name="Drula E."/>
            <person name="Courty P.E."/>
            <person name="Chicoki N."/>
            <person name="Fauchery L."/>
            <person name="Kohler A."/>
            <person name="Kuo A."/>
            <person name="LaButti K."/>
            <person name="Pangilinan J."/>
            <person name="Lipzen A."/>
            <person name="Riley R."/>
            <person name="Andreopoulos W."/>
            <person name="He G."/>
            <person name="Johnson J."/>
            <person name="Barry K.W."/>
            <person name="Grigoriev I.V."/>
            <person name="Nagy L."/>
            <person name="Hibbett D."/>
            <person name="Henrissat B."/>
            <person name="Matheny P.B."/>
            <person name="Labbe J."/>
            <person name="Martin A.F."/>
        </authorList>
    </citation>
    <scope>NUCLEOTIDE SEQUENCE</scope>
    <source>
        <strain evidence="1">BPL698</strain>
    </source>
</reference>
<sequence length="99" mass="10499">MGTLCSKQSHLTGGHTLALPSTNPSGSPPRLGPQTADDRRSQAAAAAEERMNAATKRGVNNANPNSGRLAALVEASKTARQEPPEPRGRQDTLIDDWRN</sequence>
<comment type="caution">
    <text evidence="1">The sequence shown here is derived from an EMBL/GenBank/DDBJ whole genome shotgun (WGS) entry which is preliminary data.</text>
</comment>
<dbReference type="Proteomes" id="UP001207468">
    <property type="component" value="Unassembled WGS sequence"/>
</dbReference>
<dbReference type="EMBL" id="JAGFNK010000285">
    <property type="protein sequence ID" value="KAI9454008.1"/>
    <property type="molecule type" value="Genomic_DNA"/>
</dbReference>
<evidence type="ECO:0000313" key="2">
    <source>
        <dbReference type="Proteomes" id="UP001207468"/>
    </source>
</evidence>
<proteinExistence type="predicted"/>
<organism evidence="1 2">
    <name type="scientific">Russula earlei</name>
    <dbReference type="NCBI Taxonomy" id="71964"/>
    <lineage>
        <taxon>Eukaryota</taxon>
        <taxon>Fungi</taxon>
        <taxon>Dikarya</taxon>
        <taxon>Basidiomycota</taxon>
        <taxon>Agaricomycotina</taxon>
        <taxon>Agaricomycetes</taxon>
        <taxon>Russulales</taxon>
        <taxon>Russulaceae</taxon>
        <taxon>Russula</taxon>
    </lineage>
</organism>
<evidence type="ECO:0000313" key="1">
    <source>
        <dbReference type="EMBL" id="KAI9454008.1"/>
    </source>
</evidence>
<name>A0ACC0TZM7_9AGAM</name>
<protein>
    <submittedName>
        <fullName evidence="1">Uncharacterized protein</fullName>
    </submittedName>
</protein>
<keyword evidence="2" id="KW-1185">Reference proteome</keyword>